<reference evidence="8 9" key="1">
    <citation type="journal article" date="2017" name="PLoS Biol.">
        <title>The sea cucumber genome provides insights into morphological evolution and visceral regeneration.</title>
        <authorList>
            <person name="Zhang X."/>
            <person name="Sun L."/>
            <person name="Yuan J."/>
            <person name="Sun Y."/>
            <person name="Gao Y."/>
            <person name="Zhang L."/>
            <person name="Li S."/>
            <person name="Dai H."/>
            <person name="Hamel J.F."/>
            <person name="Liu C."/>
            <person name="Yu Y."/>
            <person name="Liu S."/>
            <person name="Lin W."/>
            <person name="Guo K."/>
            <person name="Jin S."/>
            <person name="Xu P."/>
            <person name="Storey K.B."/>
            <person name="Huan P."/>
            <person name="Zhang T."/>
            <person name="Zhou Y."/>
            <person name="Zhang J."/>
            <person name="Lin C."/>
            <person name="Li X."/>
            <person name="Xing L."/>
            <person name="Huo D."/>
            <person name="Sun M."/>
            <person name="Wang L."/>
            <person name="Mercier A."/>
            <person name="Li F."/>
            <person name="Yang H."/>
            <person name="Xiang J."/>
        </authorList>
    </citation>
    <scope>NUCLEOTIDE SEQUENCE [LARGE SCALE GENOMIC DNA]</scope>
    <source>
        <strain evidence="8">Shaxun</strain>
        <tissue evidence="8">Muscle</tissue>
    </source>
</reference>
<keyword evidence="3" id="KW-1015">Disulfide bond</keyword>
<keyword evidence="4" id="KW-0325">Glycoprotein</keyword>
<dbReference type="GO" id="GO:0034116">
    <property type="term" value="P:positive regulation of heterotypic cell-cell adhesion"/>
    <property type="evidence" value="ECO:0007669"/>
    <property type="project" value="TreeGrafter"/>
</dbReference>
<dbReference type="PROSITE" id="PS50026">
    <property type="entry name" value="EGF_3"/>
    <property type="match status" value="1"/>
</dbReference>
<dbReference type="Gene3D" id="2.10.25.10">
    <property type="entry name" value="Laminin"/>
    <property type="match status" value="1"/>
</dbReference>
<dbReference type="SMART" id="SM00186">
    <property type="entry name" value="FBG"/>
    <property type="match status" value="2"/>
</dbReference>
<comment type="subcellular location">
    <subcellularLocation>
        <location evidence="1">Secreted</location>
    </subcellularLocation>
</comment>
<evidence type="ECO:0000313" key="9">
    <source>
        <dbReference type="Proteomes" id="UP000230750"/>
    </source>
</evidence>
<feature type="domain" description="Fibrinogen C-terminal" evidence="7">
    <location>
        <begin position="11"/>
        <end position="143"/>
    </location>
</feature>
<dbReference type="PROSITE" id="PS01186">
    <property type="entry name" value="EGF_2"/>
    <property type="match status" value="1"/>
</dbReference>
<keyword evidence="9" id="KW-1185">Reference proteome</keyword>
<name>A0A2G8JW85_STIJA</name>
<dbReference type="GO" id="GO:0030674">
    <property type="term" value="F:protein-macromolecule adaptor activity"/>
    <property type="evidence" value="ECO:0007669"/>
    <property type="project" value="TreeGrafter"/>
</dbReference>
<evidence type="ECO:0000259" key="7">
    <source>
        <dbReference type="PROSITE" id="PS51406"/>
    </source>
</evidence>
<dbReference type="InterPro" id="IPR014716">
    <property type="entry name" value="Fibrinogen_a/b/g_C_1"/>
</dbReference>
<dbReference type="SMART" id="SM00181">
    <property type="entry name" value="EGF"/>
    <property type="match status" value="2"/>
</dbReference>
<evidence type="ECO:0000256" key="1">
    <source>
        <dbReference type="ARBA" id="ARBA00004613"/>
    </source>
</evidence>
<dbReference type="Pfam" id="PF12714">
    <property type="entry name" value="TILa"/>
    <property type="match status" value="1"/>
</dbReference>
<dbReference type="InterPro" id="IPR025615">
    <property type="entry name" value="TILa_dom"/>
</dbReference>
<dbReference type="GO" id="GO:0005201">
    <property type="term" value="F:extracellular matrix structural constituent"/>
    <property type="evidence" value="ECO:0007669"/>
    <property type="project" value="TreeGrafter"/>
</dbReference>
<evidence type="ECO:0000256" key="2">
    <source>
        <dbReference type="ARBA" id="ARBA00022525"/>
    </source>
</evidence>
<keyword evidence="2" id="KW-0964">Secreted</keyword>
<feature type="domain" description="EGF-like" evidence="6">
    <location>
        <begin position="242"/>
        <end position="281"/>
    </location>
</feature>
<dbReference type="EMBL" id="MRZV01001185">
    <property type="protein sequence ID" value="PIK39935.1"/>
    <property type="molecule type" value="Genomic_DNA"/>
</dbReference>
<dbReference type="NCBIfam" id="NF040941">
    <property type="entry name" value="GGGWT_bact"/>
    <property type="match status" value="2"/>
</dbReference>
<organism evidence="8 9">
    <name type="scientific">Stichopus japonicus</name>
    <name type="common">Sea cucumber</name>
    <dbReference type="NCBI Taxonomy" id="307972"/>
    <lineage>
        <taxon>Eukaryota</taxon>
        <taxon>Metazoa</taxon>
        <taxon>Echinodermata</taxon>
        <taxon>Eleutherozoa</taxon>
        <taxon>Echinozoa</taxon>
        <taxon>Holothuroidea</taxon>
        <taxon>Aspidochirotacea</taxon>
        <taxon>Aspidochirotida</taxon>
        <taxon>Stichopodidae</taxon>
        <taxon>Apostichopus</taxon>
    </lineage>
</organism>
<dbReference type="AlphaFoldDB" id="A0A2G8JW85"/>
<evidence type="ECO:0000256" key="5">
    <source>
        <dbReference type="PROSITE-ProRule" id="PRU00076"/>
    </source>
</evidence>
<dbReference type="InterPro" id="IPR000742">
    <property type="entry name" value="EGF"/>
</dbReference>
<evidence type="ECO:0000259" key="6">
    <source>
        <dbReference type="PROSITE" id="PS50026"/>
    </source>
</evidence>
<dbReference type="Gene3D" id="3.90.215.10">
    <property type="entry name" value="Gamma Fibrinogen, chain A, domain 1"/>
    <property type="match status" value="2"/>
</dbReference>
<dbReference type="PANTHER" id="PTHR47221:SF5">
    <property type="entry name" value="FIBRINOGEN C-TERMINAL DOMAIN-CONTAINING PROTEIN"/>
    <property type="match status" value="1"/>
</dbReference>
<evidence type="ECO:0000313" key="8">
    <source>
        <dbReference type="EMBL" id="PIK39935.1"/>
    </source>
</evidence>
<sequence length="456" mass="51673">MNDFTESYFFYRQSEFPVDCYDAMHQCSSSVNSGVYFIKPAGYPEPFEVYCDNSLENGGWTVLQRRLDGSIDFNRKWEEYEAGFGFLSNEFWLGNDRIAYLTNQRTYQLRIEMTKADGSMFNLSYDDFRISDGFSNYKLVSVGQANLTSDVPITLCPTNKVFGNCTCEGSCSDPNGCTNSCKSGSTACVCPSGYLMDGDTCQPERECGCYLSGANDGRGLVLPEGEEYIAPNCQSRCSCSNGQLDCDDSYQCHPNAICEERDDLLQCYCNAGYTGNGLLCTRLVPPSDCQEIYESGERDNGIYQIKPTSWTGSPFDVYCNMTDEGGWTVFQRHMDGSQDFFLYWDNYKQGFGSLTNNFWLGNDKIYSFTNQRRYQLRVDLVNSNGVPYFAKYDFFRINDENDNYRLQLGSYRSESNAGKSPRYAMLLRDVNVADNGNVKSETELLTIASYKHQISI</sequence>
<comment type="caution">
    <text evidence="8">The sequence shown here is derived from an EMBL/GenBank/DDBJ whole genome shotgun (WGS) entry which is preliminary data.</text>
</comment>
<dbReference type="OrthoDB" id="10045365at2759"/>
<gene>
    <name evidence="8" type="ORF">BSL78_23225</name>
</gene>
<dbReference type="InterPro" id="IPR037579">
    <property type="entry name" value="FIB_ANG-like"/>
</dbReference>
<comment type="caution">
    <text evidence="5">Lacks conserved residue(s) required for the propagation of feature annotation.</text>
</comment>
<evidence type="ECO:0000256" key="3">
    <source>
        <dbReference type="ARBA" id="ARBA00023157"/>
    </source>
</evidence>
<dbReference type="InterPro" id="IPR036056">
    <property type="entry name" value="Fibrinogen-like_C"/>
</dbReference>
<proteinExistence type="predicted"/>
<dbReference type="SUPFAM" id="SSF56496">
    <property type="entry name" value="Fibrinogen C-terminal domain-like"/>
    <property type="match status" value="2"/>
</dbReference>
<feature type="domain" description="Fibrinogen C-terminal" evidence="7">
    <location>
        <begin position="280"/>
        <end position="420"/>
    </location>
</feature>
<protein>
    <submittedName>
        <fullName evidence="8">Fibrinogen C domain-containing protein 1</fullName>
    </submittedName>
</protein>
<evidence type="ECO:0000256" key="4">
    <source>
        <dbReference type="ARBA" id="ARBA00023180"/>
    </source>
</evidence>
<dbReference type="Pfam" id="PF00147">
    <property type="entry name" value="Fibrinogen_C"/>
    <property type="match status" value="2"/>
</dbReference>
<dbReference type="PROSITE" id="PS51406">
    <property type="entry name" value="FIBRINOGEN_C_2"/>
    <property type="match status" value="2"/>
</dbReference>
<dbReference type="PANTHER" id="PTHR47221">
    <property type="entry name" value="FIBRINOGEN ALPHA CHAIN"/>
    <property type="match status" value="1"/>
</dbReference>
<dbReference type="GO" id="GO:0005577">
    <property type="term" value="C:fibrinogen complex"/>
    <property type="evidence" value="ECO:0007669"/>
    <property type="project" value="TreeGrafter"/>
</dbReference>
<accession>A0A2G8JW85</accession>
<dbReference type="Proteomes" id="UP000230750">
    <property type="component" value="Unassembled WGS sequence"/>
</dbReference>
<keyword evidence="5" id="KW-0245">EGF-like domain</keyword>
<dbReference type="CDD" id="cd19941">
    <property type="entry name" value="TIL"/>
    <property type="match status" value="1"/>
</dbReference>
<dbReference type="InterPro" id="IPR002181">
    <property type="entry name" value="Fibrinogen_a/b/g_C_dom"/>
</dbReference>